<feature type="compositionally biased region" description="Gly residues" evidence="1">
    <location>
        <begin position="164"/>
        <end position="176"/>
    </location>
</feature>
<feature type="domain" description="Bacterial Ig-like" evidence="2">
    <location>
        <begin position="315"/>
        <end position="391"/>
    </location>
</feature>
<sequence length="1296" mass="134781">MNSSVNIIAVQGKEVVAAAEGTANNAPAHLKAQPGAKYLLAAGTEGKPAPLDGNVIVKRNGKNLEIFADDDDSRPEFIIEDYFSQPGDIAALGNDGQYHLLVAEQTESSAFLLDDGATLALMPGSALTGLTGLAVAAGISTGWLIAGGIAGLLALGGIAAAAGGGGGGGDESGNGGSDELPVPAPAPVDISNVIISDNVGSVQGPVAPGGVTDDARVVLAGNGTPGSVIRIYDNGQLIGSTVIDDAGLWSWQPEQPLSAGSHELSFSEVNPAGEEGPLSAGVSFELDLTAPGRVENFTLTDKVGSSHGPVQPGDTFNDTRPVFSGRAEPGATVEIRDNGELIGSALVGSDGAWSWQPDTDFADGEHNFSVIVVDPAGNSGLPVEFGSVIIDSGLDETPAFDTITDNSGRELADGDATNANPLRLGGEGQPGDIVTVIVDGEAVGSLVIDADGSWSYDLVLPNEGNFEVGFTISNPEGDLVGRSDSIELIYDTTAPDAPVLGNVTDGEGNPVVSGESNVKNPIFSGSGANPGDTVWLYDGADRIGSTTVDENGNWQIIAPTLEEGSHDLNLRFEDAAGNLSDASDNLYLESDFTAPTAPVLGDVLDENGDLVLPGASNVKNPIFSGDNANPGDIVYLYDGEQNPIASVVVGADGKWEIVSPDLDEGTHDLNLRFEDAAGNLSDASDSLQLEIDLTAPDAPVIADVTDEYGNVIQPGDSNVKNPVFSGTGSAGDIVYLYDGNNTPIASSVVGSDGRWEIVSPDLDEGSHDLNLRFEDAAGNLSDPSASFNLETDLTAPDVAVVESISDSSGTVKGDLADGSWTDEKNPVFSGKSNEAGLIVELLDKNNNVIGTAITDSLGNWTVTPGTALTNGDWELRVRLTDAAGNSSTSNATTLHIDDTVPAVSSITTVIDNYGLDTGVIANEGVTDDLRPMLQGKGPENGTVILFQDGVEVGRIDVDVNGDWSWQPGNDLSFDNYAFTVKSLSQSGVINDQLSDEYVVKVAENAVEGFESFTPGSSFASGTKMTDFTINYSPNVATLIGTGDRGPEFSGNFLTFRQGDIDIDIELDDLAYKMSFSLFGMSGPNYEGYVTFYDQNGQELDKVPIGGGSLIFSYDSKPGELISKATVTVRNDTSGFDLDNIQVYKANAADIAANTISSFGASEDDSSFLLSGHQLMLTNHESVFDFASLAEEHQQQEIHSISLEGHGINMLNISAADVLAFGNEDLFLHDGSKQLMINGDAGDIVNLEALLPDGATASSWNNLGAITVGGVSYDVYHSDVQDVELLIQQGMQVNNNH</sequence>
<gene>
    <name evidence="3" type="ORF">SAMN05518863_10763</name>
</gene>
<feature type="region of interest" description="Disordered" evidence="1">
    <location>
        <begin position="301"/>
        <end position="322"/>
    </location>
</feature>
<evidence type="ECO:0000313" key="3">
    <source>
        <dbReference type="EMBL" id="SFK44378.1"/>
    </source>
</evidence>
<dbReference type="Proteomes" id="UP000198841">
    <property type="component" value="Unassembled WGS sequence"/>
</dbReference>
<comment type="caution">
    <text evidence="3">The sequence shown here is derived from an EMBL/GenBank/DDBJ whole genome shotgun (WGS) entry which is preliminary data.</text>
</comment>
<feature type="domain" description="Bacterial Ig-like" evidence="2">
    <location>
        <begin position="813"/>
        <end position="897"/>
    </location>
</feature>
<protein>
    <recommendedName>
        <fullName evidence="2">Bacterial Ig-like domain-containing protein</fullName>
    </recommendedName>
</protein>
<dbReference type="Gene3D" id="2.60.40.10">
    <property type="entry name" value="Immunoglobulins"/>
    <property type="match status" value="2"/>
</dbReference>
<reference evidence="3 4" key="1">
    <citation type="submission" date="2016-10" db="EMBL/GenBank/DDBJ databases">
        <authorList>
            <person name="Varghese N."/>
            <person name="Submissions S."/>
        </authorList>
    </citation>
    <scope>NUCLEOTIDE SEQUENCE [LARGE SCALE GENOMIC DNA]</scope>
    <source>
        <strain evidence="3 4">YR512</strain>
    </source>
</reference>
<organism evidence="3 4">
    <name type="scientific">Candidatus Pantoea symbiotica</name>
    <dbReference type="NCBI Taxonomy" id="1884370"/>
    <lineage>
        <taxon>Bacteria</taxon>
        <taxon>Pseudomonadati</taxon>
        <taxon>Pseudomonadota</taxon>
        <taxon>Gammaproteobacteria</taxon>
        <taxon>Enterobacterales</taxon>
        <taxon>Erwiniaceae</taxon>
        <taxon>Pantoea</taxon>
    </lineage>
</organism>
<evidence type="ECO:0000256" key="1">
    <source>
        <dbReference type="SAM" id="MobiDB-lite"/>
    </source>
</evidence>
<accession>A0A1I3ZJX2</accession>
<feature type="domain" description="Bacterial Ig-like" evidence="2">
    <location>
        <begin position="616"/>
        <end position="692"/>
    </location>
</feature>
<dbReference type="RefSeq" id="WP_091004084.1">
    <property type="nucleotide sequence ID" value="NZ_FOSD01000007.1"/>
</dbReference>
<feature type="domain" description="Bacterial Ig-like" evidence="2">
    <location>
        <begin position="718"/>
        <end position="789"/>
    </location>
</feature>
<dbReference type="NCBIfam" id="NF033510">
    <property type="entry name" value="Ca_tandemer"/>
    <property type="match status" value="5"/>
</dbReference>
<dbReference type="EMBL" id="FOSD01000007">
    <property type="protein sequence ID" value="SFK44378.1"/>
    <property type="molecule type" value="Genomic_DNA"/>
</dbReference>
<dbReference type="InterPro" id="IPR013783">
    <property type="entry name" value="Ig-like_fold"/>
</dbReference>
<name>A0A1I3ZJX2_9GAMM</name>
<keyword evidence="4" id="KW-1185">Reference proteome</keyword>
<feature type="domain" description="Bacterial Ig-like" evidence="2">
    <location>
        <begin position="517"/>
        <end position="583"/>
    </location>
</feature>
<dbReference type="InterPro" id="IPR044016">
    <property type="entry name" value="Big_13"/>
</dbReference>
<dbReference type="Pfam" id="PF19077">
    <property type="entry name" value="Big_13"/>
    <property type="match status" value="5"/>
</dbReference>
<feature type="region of interest" description="Disordered" evidence="1">
    <location>
        <begin position="164"/>
        <end position="183"/>
    </location>
</feature>
<evidence type="ECO:0000313" key="4">
    <source>
        <dbReference type="Proteomes" id="UP000198841"/>
    </source>
</evidence>
<proteinExistence type="predicted"/>
<dbReference type="Gene3D" id="3.30.420.430">
    <property type="match status" value="5"/>
</dbReference>
<evidence type="ECO:0000259" key="2">
    <source>
        <dbReference type="Pfam" id="PF19077"/>
    </source>
</evidence>